<evidence type="ECO:0000259" key="1">
    <source>
        <dbReference type="PROSITE" id="PS50878"/>
    </source>
</evidence>
<dbReference type="NCBIfam" id="TIGR04416">
    <property type="entry name" value="group_II_RT_mat"/>
    <property type="match status" value="1"/>
</dbReference>
<dbReference type="PROSITE" id="PS50878">
    <property type="entry name" value="RT_POL"/>
    <property type="match status" value="1"/>
</dbReference>
<dbReference type="EMBL" id="BLAY01000393">
    <property type="protein sequence ID" value="GET44526.1"/>
    <property type="molecule type" value="Genomic_DNA"/>
</dbReference>
<keyword evidence="3" id="KW-1185">Reference proteome</keyword>
<dbReference type="CDD" id="cd01651">
    <property type="entry name" value="RT_G2_intron"/>
    <property type="match status" value="1"/>
</dbReference>
<evidence type="ECO:0000313" key="2">
    <source>
        <dbReference type="EMBL" id="GET44526.1"/>
    </source>
</evidence>
<dbReference type="PANTHER" id="PTHR34047">
    <property type="entry name" value="NUCLEAR INTRON MATURASE 1, MITOCHONDRIAL-RELATED"/>
    <property type="match status" value="1"/>
</dbReference>
<dbReference type="AlphaFoldDB" id="A0AAV3XRM7"/>
<keyword evidence="2" id="KW-0808">Transferase</keyword>
<dbReference type="PANTHER" id="PTHR34047:SF10">
    <property type="entry name" value="GROUP II INTRON-ASSOCIATED OPEN READING FRAME"/>
    <property type="match status" value="1"/>
</dbReference>
<dbReference type="InterPro" id="IPR002711">
    <property type="entry name" value="HNH"/>
</dbReference>
<dbReference type="InterPro" id="IPR043502">
    <property type="entry name" value="DNA/RNA_pol_sf"/>
</dbReference>
<dbReference type="GO" id="GO:0003964">
    <property type="term" value="F:RNA-directed DNA polymerase activity"/>
    <property type="evidence" value="ECO:0007669"/>
    <property type="project" value="UniProtKB-KW"/>
</dbReference>
<dbReference type="InterPro" id="IPR030931">
    <property type="entry name" value="Group_II_RT_mat"/>
</dbReference>
<keyword evidence="2" id="KW-0548">Nucleotidyltransferase</keyword>
<keyword evidence="2" id="KW-0695">RNA-directed DNA polymerase</keyword>
<protein>
    <submittedName>
        <fullName evidence="2">RNA-directed DNA polymerase (Reverse transcriptase)</fullName>
    </submittedName>
</protein>
<dbReference type="Pfam" id="PF01844">
    <property type="entry name" value="HNH"/>
    <property type="match status" value="1"/>
</dbReference>
<dbReference type="InterPro" id="IPR043128">
    <property type="entry name" value="Rev_trsase/Diguanyl_cyclase"/>
</dbReference>
<evidence type="ECO:0000313" key="3">
    <source>
        <dbReference type="Proteomes" id="UP001050975"/>
    </source>
</evidence>
<organism evidence="2 3">
    <name type="scientific">Microseira wollei NIES-4236</name>
    <dbReference type="NCBI Taxonomy" id="2530354"/>
    <lineage>
        <taxon>Bacteria</taxon>
        <taxon>Bacillati</taxon>
        <taxon>Cyanobacteriota</taxon>
        <taxon>Cyanophyceae</taxon>
        <taxon>Oscillatoriophycideae</taxon>
        <taxon>Aerosakkonematales</taxon>
        <taxon>Aerosakkonemataceae</taxon>
        <taxon>Microseira</taxon>
    </lineage>
</organism>
<dbReference type="InterPro" id="IPR003615">
    <property type="entry name" value="HNH_nuc"/>
</dbReference>
<comment type="caution">
    <text evidence="2">The sequence shown here is derived from an EMBL/GenBank/DDBJ whole genome shotgun (WGS) entry which is preliminary data.</text>
</comment>
<feature type="domain" description="Reverse transcriptase" evidence="1">
    <location>
        <begin position="98"/>
        <end position="345"/>
    </location>
</feature>
<dbReference type="SUPFAM" id="SSF56672">
    <property type="entry name" value="DNA/RNA polymerases"/>
    <property type="match status" value="1"/>
</dbReference>
<dbReference type="Proteomes" id="UP001050975">
    <property type="component" value="Unassembled WGS sequence"/>
</dbReference>
<proteinExistence type="predicted"/>
<reference evidence="2" key="1">
    <citation type="submission" date="2019-10" db="EMBL/GenBank/DDBJ databases">
        <title>Draft genome sequece of Microseira wollei NIES-4236.</title>
        <authorList>
            <person name="Yamaguchi H."/>
            <person name="Suzuki S."/>
            <person name="Kawachi M."/>
        </authorList>
    </citation>
    <scope>NUCLEOTIDE SEQUENCE</scope>
    <source>
        <strain evidence="2">NIES-4236</strain>
    </source>
</reference>
<gene>
    <name evidence="2" type="ORF">MiSe_93560</name>
</gene>
<name>A0AAV3XRM7_9CYAN</name>
<sequence length="576" mass="66523">MKDRLGNQIGTKGRELTDWNSLDWKRQKSLVRNLRQRIFQATQRKQWNKVRSLTKLMLRSQANLLLSVRRVTQENAGKKTPGVDKEVALTGDDRVKLIKDFPGYAIWKARPTRRVYIPKANGKQRPLGIPTIRDRIAQAIVKNALEPTWEARFEANSYGFRPGRSCHDAIEQCWIRLNSNGGHTWVLDADIKGAFDNISHDFILKAIGEIPGKELIKQWLLAGYVESEILHSTESGTPQGGIISPLLANIALEGLEYILSQQIKAKEYTLKSGKSAGKVKRMKLPRFGYIRYADDFVVTAETREEIEDILPTIKVFLAERGLTINEEKTQIRNLTDGFNFLGFNIRQYGGKCLIKPQREKVIAKLREIKAWLKSHKTIKTESVIQYLNPILRGWANYYKHGVSSETFQTFGSILWKMLWKWAKRRHPKKGAKWVKAKYFKRVNGDWVFFAKTNNRHGEPQEVNLYQIGETKITRHIKVKDKATPDNPELKSYWTDRMTKHGREYWAKGSRDYCVAVNQNWKCPECNEHLFNGEKLHTHHKVAVKDGGRGTLKNLVHLHQECHKSVHGKQNRKVEDA</sequence>
<dbReference type="InterPro" id="IPR000477">
    <property type="entry name" value="RT_dom"/>
</dbReference>
<dbReference type="GO" id="GO:0004519">
    <property type="term" value="F:endonuclease activity"/>
    <property type="evidence" value="ECO:0007669"/>
    <property type="project" value="InterPro"/>
</dbReference>
<dbReference type="Pfam" id="PF08388">
    <property type="entry name" value="GIIM"/>
    <property type="match status" value="1"/>
</dbReference>
<dbReference type="InterPro" id="IPR013597">
    <property type="entry name" value="Mat_intron_G2"/>
</dbReference>
<accession>A0AAV3XRM7</accession>
<dbReference type="Pfam" id="PF00078">
    <property type="entry name" value="RVT_1"/>
    <property type="match status" value="1"/>
</dbReference>
<dbReference type="InterPro" id="IPR051083">
    <property type="entry name" value="GrpII_Intron_Splice-Mob/Def"/>
</dbReference>
<dbReference type="Pfam" id="PF13655">
    <property type="entry name" value="RVT_N"/>
    <property type="match status" value="1"/>
</dbReference>
<dbReference type="GO" id="GO:0003676">
    <property type="term" value="F:nucleic acid binding"/>
    <property type="evidence" value="ECO:0007669"/>
    <property type="project" value="InterPro"/>
</dbReference>
<dbReference type="RefSeq" id="WP_226594653.1">
    <property type="nucleotide sequence ID" value="NZ_BLAY01000393.1"/>
</dbReference>
<dbReference type="InterPro" id="IPR025960">
    <property type="entry name" value="RVT_N"/>
</dbReference>
<dbReference type="GO" id="GO:0008270">
    <property type="term" value="F:zinc ion binding"/>
    <property type="evidence" value="ECO:0007669"/>
    <property type="project" value="InterPro"/>
</dbReference>
<dbReference type="Gene3D" id="3.30.70.270">
    <property type="match status" value="1"/>
</dbReference>
<dbReference type="CDD" id="cd00085">
    <property type="entry name" value="HNHc"/>
    <property type="match status" value="1"/>
</dbReference>
<dbReference type="Gene3D" id="1.10.30.50">
    <property type="match status" value="1"/>
</dbReference>